<dbReference type="OrthoDB" id="5362512at2759"/>
<organism evidence="1 2">
    <name type="scientific">Fusarium beomiforme</name>
    <dbReference type="NCBI Taxonomy" id="44412"/>
    <lineage>
        <taxon>Eukaryota</taxon>
        <taxon>Fungi</taxon>
        <taxon>Dikarya</taxon>
        <taxon>Ascomycota</taxon>
        <taxon>Pezizomycotina</taxon>
        <taxon>Sordariomycetes</taxon>
        <taxon>Hypocreomycetidae</taxon>
        <taxon>Hypocreales</taxon>
        <taxon>Nectriaceae</taxon>
        <taxon>Fusarium</taxon>
        <taxon>Fusarium burgessii species complex</taxon>
    </lineage>
</organism>
<reference evidence="1" key="1">
    <citation type="journal article" date="2017" name="Mycologia">
        <title>Fusarium algeriense, sp. nov., a novel toxigenic crown rot pathogen of durum wheat from Algeria is nested in the Fusarium burgessii species complex.</title>
        <authorList>
            <person name="Laraba I."/>
            <person name="Keddad A."/>
            <person name="Boureghda H."/>
            <person name="Abdallah N."/>
            <person name="Vaughan M.M."/>
            <person name="Proctor R.H."/>
            <person name="Busman M."/>
            <person name="O'Donnell K."/>
        </authorList>
    </citation>
    <scope>NUCLEOTIDE SEQUENCE</scope>
    <source>
        <strain evidence="1">NRRL 25174</strain>
    </source>
</reference>
<gene>
    <name evidence="1" type="ORF">FBEOM_14720</name>
</gene>
<sequence length="160" mass="18175">MFNELPSTRTEKELTIESVDVTWSSRPLTSSIQGARLVARGLLIELDFRPEKGHTHHCAASMENWRQMILFQGESRVVGRFKFDRHADVSRGAVRCLAVTIKQITLSFCPPQDPVYLWFHVLILEPTGREDGEFRRIGAGKVWPDSGVFDQVQPQAVQIV</sequence>
<proteinExistence type="predicted"/>
<dbReference type="AlphaFoldDB" id="A0A9P5A4U2"/>
<keyword evidence="2" id="KW-1185">Reference proteome</keyword>
<dbReference type="Proteomes" id="UP000730481">
    <property type="component" value="Unassembled WGS sequence"/>
</dbReference>
<dbReference type="EMBL" id="PVQB02001716">
    <property type="protein sequence ID" value="KAF4331537.1"/>
    <property type="molecule type" value="Genomic_DNA"/>
</dbReference>
<comment type="caution">
    <text evidence="1">The sequence shown here is derived from an EMBL/GenBank/DDBJ whole genome shotgun (WGS) entry which is preliminary data.</text>
</comment>
<reference evidence="1" key="2">
    <citation type="submission" date="2020-02" db="EMBL/GenBank/DDBJ databases">
        <title>Identification and distribution of gene clusters putatively required for synthesis of sphingolipid metabolism inhibitors in phylogenetically diverse species of the filamentous fungus Fusarium.</title>
        <authorList>
            <person name="Kim H.-S."/>
            <person name="Busman M."/>
            <person name="Brown D.W."/>
            <person name="Divon H."/>
            <person name="Uhlig S."/>
            <person name="Proctor R.H."/>
        </authorList>
    </citation>
    <scope>NUCLEOTIDE SEQUENCE</scope>
    <source>
        <strain evidence="1">NRRL 25174</strain>
    </source>
</reference>
<evidence type="ECO:0000313" key="1">
    <source>
        <dbReference type="EMBL" id="KAF4331537.1"/>
    </source>
</evidence>
<protein>
    <submittedName>
        <fullName evidence="1">Uncharacterized protein</fullName>
    </submittedName>
</protein>
<name>A0A9P5A4U2_9HYPO</name>
<evidence type="ECO:0000313" key="2">
    <source>
        <dbReference type="Proteomes" id="UP000730481"/>
    </source>
</evidence>
<accession>A0A9P5A4U2</accession>